<dbReference type="CDD" id="cd12828">
    <property type="entry name" value="TmCorA-like_1"/>
    <property type="match status" value="1"/>
</dbReference>
<comment type="subcellular location">
    <subcellularLocation>
        <location evidence="1">Cell membrane</location>
        <topology evidence="1">Multi-pass membrane protein</topology>
    </subcellularLocation>
    <subcellularLocation>
        <location evidence="8">Membrane</location>
        <topology evidence="8">Multi-pass membrane protein</topology>
    </subcellularLocation>
</comment>
<dbReference type="HOGENOM" id="CLU_007127_0_0_0"/>
<keyword evidence="4 8" id="KW-1003">Cell membrane</keyword>
<dbReference type="PANTHER" id="PTHR46494">
    <property type="entry name" value="CORA FAMILY METAL ION TRANSPORTER (EUROFUNG)"/>
    <property type="match status" value="1"/>
</dbReference>
<protein>
    <recommendedName>
        <fullName evidence="8">Magnesium transport protein CorA</fullName>
    </recommendedName>
</protein>
<keyword evidence="8" id="KW-0406">Ion transport</keyword>
<dbReference type="Gene3D" id="3.30.460.20">
    <property type="entry name" value="CorA soluble domain-like"/>
    <property type="match status" value="1"/>
</dbReference>
<evidence type="ECO:0000256" key="1">
    <source>
        <dbReference type="ARBA" id="ARBA00004651"/>
    </source>
</evidence>
<organism evidence="9 10">
    <name type="scientific">Ilyobacter polytropus (strain ATCC 51220 / DSM 2926 / LMG 16218 / CuHBu1)</name>
    <dbReference type="NCBI Taxonomy" id="572544"/>
    <lineage>
        <taxon>Bacteria</taxon>
        <taxon>Fusobacteriati</taxon>
        <taxon>Fusobacteriota</taxon>
        <taxon>Fusobacteriia</taxon>
        <taxon>Fusobacteriales</taxon>
        <taxon>Fusobacteriaceae</taxon>
        <taxon>Ilyobacter</taxon>
    </lineage>
</organism>
<evidence type="ECO:0000256" key="7">
    <source>
        <dbReference type="ARBA" id="ARBA00023136"/>
    </source>
</evidence>
<name>E3HD87_ILYPC</name>
<keyword evidence="9" id="KW-0614">Plasmid</keyword>
<dbReference type="InterPro" id="IPR045863">
    <property type="entry name" value="CorA_TM1_TM2"/>
</dbReference>
<keyword evidence="7 8" id="KW-0472">Membrane</keyword>
<evidence type="ECO:0000313" key="9">
    <source>
        <dbReference type="EMBL" id="ADO84087.1"/>
    </source>
</evidence>
<keyword evidence="3 8" id="KW-0813">Transport</keyword>
<proteinExistence type="inferred from homology"/>
<sequence>MGKGSKKKIKKVGVPPGTLLYTGDNISEKISIEYFAYDEKECQVLNYRASDINKLNTVDNKVVWINIFGLTDTGFIEKFGEKFNIHSLILEDILHTSQRPKIEESEDYIFMVLKMMSVSKGNDKIEEEQISLILREGVVISFQEHEGDVFDIIRDRILNSKGRLRKKKADYLFYSLLDTIIDNYFLILEEHDNRLEELNTDVLEKPKTDLVENLQKIRVDLNSMKRDLWPLRDAVGKLEKNESIMLNENTKLYIRDLYDHTLQIIDLMEGLRDSLSNIFELYMTGVSNRMNEIMKTLTIIATIFIPLTFIAGIYGMNFEYMPELRFKMAYPILIIFMIFVFVGLIVFFRKKKWL</sequence>
<dbReference type="OrthoDB" id="9803416at2"/>
<evidence type="ECO:0000256" key="3">
    <source>
        <dbReference type="ARBA" id="ARBA00022448"/>
    </source>
</evidence>
<dbReference type="SUPFAM" id="SSF143865">
    <property type="entry name" value="CorA soluble domain-like"/>
    <property type="match status" value="1"/>
</dbReference>
<dbReference type="Proteomes" id="UP000006875">
    <property type="component" value="Plasmid pILYOP01"/>
</dbReference>
<gene>
    <name evidence="8" type="primary">corA</name>
    <name evidence="9" type="ordered locus">Ilyop_2327</name>
</gene>
<dbReference type="SUPFAM" id="SSF144083">
    <property type="entry name" value="Magnesium transport protein CorA, transmembrane region"/>
    <property type="match status" value="1"/>
</dbReference>
<dbReference type="Pfam" id="PF01544">
    <property type="entry name" value="CorA"/>
    <property type="match status" value="1"/>
</dbReference>
<dbReference type="FunFam" id="1.20.58.340:FF:000012">
    <property type="entry name" value="Magnesium transport protein CorA"/>
    <property type="match status" value="1"/>
</dbReference>
<dbReference type="KEGG" id="ipo:Ilyop_2327"/>
<reference evidence="9 10" key="1">
    <citation type="journal article" date="2010" name="Stand. Genomic Sci.">
        <title>Complete genome sequence of Ilyobacter polytropus type strain (CuHbu1).</title>
        <authorList>
            <person name="Sikorski J."/>
            <person name="Chertkov O."/>
            <person name="Lapidus A."/>
            <person name="Nolan M."/>
            <person name="Lucas S."/>
            <person name="Del Rio T.G."/>
            <person name="Tice H."/>
            <person name="Cheng J.F."/>
            <person name="Tapia R."/>
            <person name="Han C."/>
            <person name="Goodwin L."/>
            <person name="Pitluck S."/>
            <person name="Liolios K."/>
            <person name="Ivanova N."/>
            <person name="Mavromatis K."/>
            <person name="Mikhailova N."/>
            <person name="Pati A."/>
            <person name="Chen A."/>
            <person name="Palaniappan K."/>
            <person name="Land M."/>
            <person name="Hauser L."/>
            <person name="Chang Y.J."/>
            <person name="Jeffries C.D."/>
            <person name="Brambilla E."/>
            <person name="Yasawong M."/>
            <person name="Rohde M."/>
            <person name="Pukall R."/>
            <person name="Spring S."/>
            <person name="Goker M."/>
            <person name="Woyke T."/>
            <person name="Bristow J."/>
            <person name="Eisen J.A."/>
            <person name="Markowitz V."/>
            <person name="Hugenholtz P."/>
            <person name="Kyrpides N.C."/>
            <person name="Klenk H.P."/>
        </authorList>
    </citation>
    <scope>NUCLEOTIDE SEQUENCE [LARGE SCALE GENOMIC DNA]</scope>
    <source>
        <strain evidence="10">ATCC 51220 / DSM 2926 / LMG 16218 / CuHBu1</strain>
        <plasmid evidence="10">pILYOP01</plasmid>
    </source>
</reference>
<geneLocation type="plasmid" evidence="9 10">
    <name>pILYOP01</name>
</geneLocation>
<dbReference type="GO" id="GO:0015087">
    <property type="term" value="F:cobalt ion transmembrane transporter activity"/>
    <property type="evidence" value="ECO:0007669"/>
    <property type="project" value="UniProtKB-UniRule"/>
</dbReference>
<dbReference type="GO" id="GO:0000287">
    <property type="term" value="F:magnesium ion binding"/>
    <property type="evidence" value="ECO:0007669"/>
    <property type="project" value="TreeGrafter"/>
</dbReference>
<dbReference type="GO" id="GO:0050897">
    <property type="term" value="F:cobalt ion binding"/>
    <property type="evidence" value="ECO:0007669"/>
    <property type="project" value="TreeGrafter"/>
</dbReference>
<feature type="transmembrane region" description="Helical" evidence="8">
    <location>
        <begin position="328"/>
        <end position="348"/>
    </location>
</feature>
<dbReference type="PANTHER" id="PTHR46494:SF1">
    <property type="entry name" value="CORA FAMILY METAL ION TRANSPORTER (EUROFUNG)"/>
    <property type="match status" value="1"/>
</dbReference>
<keyword evidence="10" id="KW-1185">Reference proteome</keyword>
<evidence type="ECO:0000256" key="4">
    <source>
        <dbReference type="ARBA" id="ARBA00022475"/>
    </source>
</evidence>
<dbReference type="AlphaFoldDB" id="E3HD87"/>
<dbReference type="InterPro" id="IPR002523">
    <property type="entry name" value="MgTranspt_CorA/ZnTranspt_ZntB"/>
</dbReference>
<dbReference type="RefSeq" id="WP_013388746.1">
    <property type="nucleotide sequence ID" value="NC_014633.1"/>
</dbReference>
<dbReference type="NCBIfam" id="TIGR00383">
    <property type="entry name" value="corA"/>
    <property type="match status" value="1"/>
</dbReference>
<keyword evidence="8" id="KW-0460">Magnesium</keyword>
<comment type="similarity">
    <text evidence="2 8">Belongs to the CorA metal ion transporter (MIT) (TC 1.A.35) family.</text>
</comment>
<dbReference type="Gene3D" id="1.20.58.340">
    <property type="entry name" value="Magnesium transport protein CorA, transmembrane region"/>
    <property type="match status" value="2"/>
</dbReference>
<evidence type="ECO:0000256" key="2">
    <source>
        <dbReference type="ARBA" id="ARBA00009765"/>
    </source>
</evidence>
<keyword evidence="6 8" id="KW-1133">Transmembrane helix</keyword>
<comment type="function">
    <text evidence="8">Mediates influx of magnesium ions.</text>
</comment>
<dbReference type="InterPro" id="IPR004488">
    <property type="entry name" value="Mg/Co-transport_prot_CorA"/>
</dbReference>
<accession>E3HD87</accession>
<feature type="transmembrane region" description="Helical" evidence="8">
    <location>
        <begin position="297"/>
        <end position="316"/>
    </location>
</feature>
<dbReference type="InterPro" id="IPR045861">
    <property type="entry name" value="CorA_cytoplasmic_dom"/>
</dbReference>
<evidence type="ECO:0000256" key="5">
    <source>
        <dbReference type="ARBA" id="ARBA00022692"/>
    </source>
</evidence>
<keyword evidence="5 8" id="KW-0812">Transmembrane</keyword>
<dbReference type="GO" id="GO:0005886">
    <property type="term" value="C:plasma membrane"/>
    <property type="evidence" value="ECO:0007669"/>
    <property type="project" value="UniProtKB-SubCell"/>
</dbReference>
<evidence type="ECO:0000256" key="8">
    <source>
        <dbReference type="RuleBase" id="RU362010"/>
    </source>
</evidence>
<evidence type="ECO:0000256" key="6">
    <source>
        <dbReference type="ARBA" id="ARBA00022989"/>
    </source>
</evidence>
<dbReference type="EMBL" id="CP002282">
    <property type="protein sequence ID" value="ADO84087.1"/>
    <property type="molecule type" value="Genomic_DNA"/>
</dbReference>
<evidence type="ECO:0000313" key="10">
    <source>
        <dbReference type="Proteomes" id="UP000006875"/>
    </source>
</evidence>
<dbReference type="GO" id="GO:0015095">
    <property type="term" value="F:magnesium ion transmembrane transporter activity"/>
    <property type="evidence" value="ECO:0007669"/>
    <property type="project" value="UniProtKB-UniRule"/>
</dbReference>